<dbReference type="AlphaFoldDB" id="A0A2T0VW61"/>
<dbReference type="Gene3D" id="2.70.98.70">
    <property type="match status" value="1"/>
</dbReference>
<evidence type="ECO:0000313" key="4">
    <source>
        <dbReference type="Proteomes" id="UP000238007"/>
    </source>
</evidence>
<organism evidence="3 4">
    <name type="scientific">Yoonia maritima</name>
    <dbReference type="NCBI Taxonomy" id="1435347"/>
    <lineage>
        <taxon>Bacteria</taxon>
        <taxon>Pseudomonadati</taxon>
        <taxon>Pseudomonadota</taxon>
        <taxon>Alphaproteobacteria</taxon>
        <taxon>Rhodobacterales</taxon>
        <taxon>Paracoccaceae</taxon>
        <taxon>Yoonia</taxon>
    </lineage>
</organism>
<dbReference type="EMBL" id="PVTP01000010">
    <property type="protein sequence ID" value="PRY75982.1"/>
    <property type="molecule type" value="Genomic_DNA"/>
</dbReference>
<protein>
    <submittedName>
        <fullName evidence="3">Putative heparinase superfamily protein</fullName>
    </submittedName>
</protein>
<dbReference type="Pfam" id="PF07940">
    <property type="entry name" value="Hepar_II_III_C"/>
    <property type="match status" value="1"/>
</dbReference>
<gene>
    <name evidence="3" type="ORF">CLV80_11068</name>
</gene>
<dbReference type="GO" id="GO:0030313">
    <property type="term" value="C:cell envelope"/>
    <property type="evidence" value="ECO:0007669"/>
    <property type="project" value="UniProtKB-SubCell"/>
</dbReference>
<dbReference type="Gene3D" id="1.50.10.100">
    <property type="entry name" value="Chondroitin AC/alginate lyase"/>
    <property type="match status" value="1"/>
</dbReference>
<proteinExistence type="predicted"/>
<accession>A0A2T0VW61</accession>
<dbReference type="GO" id="GO:0016829">
    <property type="term" value="F:lyase activity"/>
    <property type="evidence" value="ECO:0007669"/>
    <property type="project" value="InterPro"/>
</dbReference>
<name>A0A2T0VW61_9RHOB</name>
<dbReference type="RefSeq" id="WP_311135529.1">
    <property type="nucleotide sequence ID" value="NZ_PVTP01000010.1"/>
</dbReference>
<comment type="subcellular location">
    <subcellularLocation>
        <location evidence="1">Cell envelope</location>
    </subcellularLocation>
</comment>
<evidence type="ECO:0000256" key="1">
    <source>
        <dbReference type="ARBA" id="ARBA00004196"/>
    </source>
</evidence>
<evidence type="ECO:0000313" key="3">
    <source>
        <dbReference type="EMBL" id="PRY75982.1"/>
    </source>
</evidence>
<keyword evidence="4" id="KW-1185">Reference proteome</keyword>
<dbReference type="InterPro" id="IPR012480">
    <property type="entry name" value="Hepar_II_III_C"/>
</dbReference>
<dbReference type="InterPro" id="IPR008929">
    <property type="entry name" value="Chondroitin_lyas"/>
</dbReference>
<evidence type="ECO:0000259" key="2">
    <source>
        <dbReference type="Pfam" id="PF07940"/>
    </source>
</evidence>
<reference evidence="3 4" key="1">
    <citation type="submission" date="2018-03" db="EMBL/GenBank/DDBJ databases">
        <title>Genomic Encyclopedia of Archaeal and Bacterial Type Strains, Phase II (KMG-II): from individual species to whole genera.</title>
        <authorList>
            <person name="Goeker M."/>
        </authorList>
    </citation>
    <scope>NUCLEOTIDE SEQUENCE [LARGE SCALE GENOMIC DNA]</scope>
    <source>
        <strain evidence="3 4">DSM 101533</strain>
    </source>
</reference>
<feature type="domain" description="Heparinase II/III-like C-terminal" evidence="2">
    <location>
        <begin position="302"/>
        <end position="547"/>
    </location>
</feature>
<comment type="caution">
    <text evidence="3">The sequence shown here is derived from an EMBL/GenBank/DDBJ whole genome shotgun (WGS) entry which is preliminary data.</text>
</comment>
<dbReference type="Proteomes" id="UP000238007">
    <property type="component" value="Unassembled WGS sequence"/>
</dbReference>
<sequence length="578" mass="62985">MAKATTWRDRRTTFMNRVHARRAAFSDVTPSFVTPPEPRTIGAVGRGRQLITGNFLFSGLFVEGPNLSIWDIAHDNPDVMNEIHGSAWMDDLVAVGDEKARTRAQTWVYDWIKRYGNGRSAGWEPSVTGRRLTRFINHGPFILRGQDQPATDQFMRSLGQQTLFLSRRWVAAPHGLARFETLAGLIYAGLMLSGMDRHVDSAVKALAAECASQISSDGAIATRNPEELLEILTLLNLAAQTLTYAKRRIPRSIVQAIDTTVPTLRALRHSDGSLTRFHGGGSGLEGWLDQAFADSGVRTAPDVGLHMGFAKLTGGRTSLIIDASPPPTGAASLKGHASTLGFELNSGRRPIIVNSGSGARFGAEWRRASRATASHSTLGLDGVSSSRLNTDNAELSETPDTVRYNAPIVEGGRCAELSHNGYQTGHGLTHARILQLSIDGRQLTCEDLLTTLDDTDDAKFDAARGTDGVGYKIRFHLHPDVTATLDHQNVFLALKSGETWVFTHDGAAELSIIPSVYLQNGRLRPLGTHQVVLSGRAMSYATRVRWSLAKAQDTPTALRDLVQTDLVDDVEYTPGDFE</sequence>